<dbReference type="SUPFAM" id="SSF111369">
    <property type="entry name" value="HlyD-like secretion proteins"/>
    <property type="match status" value="1"/>
</dbReference>
<comment type="caution">
    <text evidence="9">The sequence shown here is derived from an EMBL/GenBank/DDBJ whole genome shotgun (WGS) entry which is preliminary data.</text>
</comment>
<dbReference type="AlphaFoldDB" id="A0A5N0TEA8"/>
<feature type="chain" id="PRO_5024408435" evidence="5">
    <location>
        <begin position="22"/>
        <end position="340"/>
    </location>
</feature>
<dbReference type="InterPro" id="IPR058792">
    <property type="entry name" value="Beta-barrel_RND_2"/>
</dbReference>
<keyword evidence="5" id="KW-0732">Signal</keyword>
<name>A0A5N0TEA8_9GAMM</name>
<comment type="similarity">
    <text evidence="2">Belongs to the membrane fusion protein (MFP) (TC 8.A.1) family.</text>
</comment>
<dbReference type="InterPro" id="IPR058627">
    <property type="entry name" value="MdtA-like_C"/>
</dbReference>
<keyword evidence="3" id="KW-0813">Transport</keyword>
<evidence type="ECO:0000256" key="4">
    <source>
        <dbReference type="SAM" id="Coils"/>
    </source>
</evidence>
<evidence type="ECO:0000259" key="6">
    <source>
        <dbReference type="Pfam" id="PF25917"/>
    </source>
</evidence>
<proteinExistence type="inferred from homology"/>
<dbReference type="GO" id="GO:0015562">
    <property type="term" value="F:efflux transmembrane transporter activity"/>
    <property type="evidence" value="ECO:0007669"/>
    <property type="project" value="TreeGrafter"/>
</dbReference>
<reference evidence="9 10" key="1">
    <citation type="submission" date="2019-09" db="EMBL/GenBank/DDBJ databases">
        <title>Wenzhouxiangella sp. Genome sequencing and assembly.</title>
        <authorList>
            <person name="Zhang R."/>
        </authorList>
    </citation>
    <scope>NUCLEOTIDE SEQUENCE [LARGE SCALE GENOMIC DNA]</scope>
    <source>
        <strain evidence="9 10">W260</strain>
    </source>
</reference>
<keyword evidence="10" id="KW-1185">Reference proteome</keyword>
<feature type="domain" description="Multidrug resistance protein MdtA-like barrel-sandwich hybrid" evidence="6">
    <location>
        <begin position="55"/>
        <end position="171"/>
    </location>
</feature>
<dbReference type="PANTHER" id="PTHR30469">
    <property type="entry name" value="MULTIDRUG RESISTANCE PROTEIN MDTA"/>
    <property type="match status" value="1"/>
</dbReference>
<evidence type="ECO:0000256" key="5">
    <source>
        <dbReference type="SAM" id="SignalP"/>
    </source>
</evidence>
<dbReference type="Gene3D" id="2.40.420.20">
    <property type="match status" value="1"/>
</dbReference>
<feature type="domain" description="Multidrug resistance protein MdtA-like C-terminal permuted SH3" evidence="8">
    <location>
        <begin position="266"/>
        <end position="326"/>
    </location>
</feature>
<evidence type="ECO:0000256" key="1">
    <source>
        <dbReference type="ARBA" id="ARBA00004196"/>
    </source>
</evidence>
<sequence length="340" mass="36187">MMKTKTILLALTLCVSAPVLAQFGDGPPAVVVSEAAIEPFPLAVEALGNASANEAVSIRPVISAILTGIHFMEGQYVEAGTMLAELENVEPLAEVAGAKAAFVETETQYQRLAELYKTQAVSQSQLQELEAQLEANRASVAAAKARLAHTVVEAPFAGRLGLRRVSVGSLVGPDTVITTLDDTSVIKLDFDVPEVFLARLDPGLEVTARSAAYPDDAFTGVVSSVDSRVDPVSRTVTVRALIDNQDARLRAGMFLTVTLLKQDIQSLVIPEQAIVPDQSKQFVWLVGEGDIAELREVRTGRRRPGQVEILAGLSAGDRVITEGTQKARAGEPVEVLGRAP</sequence>
<dbReference type="FunFam" id="2.40.30.170:FF:000010">
    <property type="entry name" value="Efflux RND transporter periplasmic adaptor subunit"/>
    <property type="match status" value="1"/>
</dbReference>
<organism evidence="9 10">
    <name type="scientific">Marinihelvus fidelis</name>
    <dbReference type="NCBI Taxonomy" id="2613842"/>
    <lineage>
        <taxon>Bacteria</taxon>
        <taxon>Pseudomonadati</taxon>
        <taxon>Pseudomonadota</taxon>
        <taxon>Gammaproteobacteria</taxon>
        <taxon>Chromatiales</taxon>
        <taxon>Wenzhouxiangellaceae</taxon>
        <taxon>Marinihelvus</taxon>
    </lineage>
</organism>
<protein>
    <submittedName>
        <fullName evidence="9">Efflux RND transporter periplasmic adaptor subunit</fullName>
    </submittedName>
</protein>
<evidence type="ECO:0000259" key="8">
    <source>
        <dbReference type="Pfam" id="PF25967"/>
    </source>
</evidence>
<dbReference type="Gene3D" id="2.40.50.100">
    <property type="match status" value="1"/>
</dbReference>
<dbReference type="Pfam" id="PF25917">
    <property type="entry name" value="BSH_RND"/>
    <property type="match status" value="1"/>
</dbReference>
<gene>
    <name evidence="9" type="ORF">F3N42_02915</name>
</gene>
<dbReference type="Proteomes" id="UP000325372">
    <property type="component" value="Unassembled WGS sequence"/>
</dbReference>
<dbReference type="InterPro" id="IPR006143">
    <property type="entry name" value="RND_pump_MFP"/>
</dbReference>
<feature type="domain" description="CusB-like beta-barrel" evidence="7">
    <location>
        <begin position="188"/>
        <end position="261"/>
    </location>
</feature>
<evidence type="ECO:0000313" key="10">
    <source>
        <dbReference type="Proteomes" id="UP000325372"/>
    </source>
</evidence>
<dbReference type="Pfam" id="PF25967">
    <property type="entry name" value="RND-MFP_C"/>
    <property type="match status" value="1"/>
</dbReference>
<dbReference type="GO" id="GO:1990281">
    <property type="term" value="C:efflux pump complex"/>
    <property type="evidence" value="ECO:0007669"/>
    <property type="project" value="TreeGrafter"/>
</dbReference>
<evidence type="ECO:0000256" key="3">
    <source>
        <dbReference type="ARBA" id="ARBA00022448"/>
    </source>
</evidence>
<dbReference type="InterPro" id="IPR058625">
    <property type="entry name" value="MdtA-like_BSH"/>
</dbReference>
<keyword evidence="4" id="KW-0175">Coiled coil</keyword>
<dbReference type="Pfam" id="PF25954">
    <property type="entry name" value="Beta-barrel_RND_2"/>
    <property type="match status" value="1"/>
</dbReference>
<dbReference type="PANTHER" id="PTHR30469:SF16">
    <property type="entry name" value="HAE1 FAMILY EFFLUX PUMP MFP COMPONENT"/>
    <property type="match status" value="1"/>
</dbReference>
<feature type="coiled-coil region" evidence="4">
    <location>
        <begin position="112"/>
        <end position="146"/>
    </location>
</feature>
<dbReference type="NCBIfam" id="TIGR01730">
    <property type="entry name" value="RND_mfp"/>
    <property type="match status" value="1"/>
</dbReference>
<dbReference type="EMBL" id="VYXP01000002">
    <property type="protein sequence ID" value="KAA9133320.1"/>
    <property type="molecule type" value="Genomic_DNA"/>
</dbReference>
<dbReference type="Gene3D" id="2.40.30.170">
    <property type="match status" value="1"/>
</dbReference>
<comment type="subcellular location">
    <subcellularLocation>
        <location evidence="1">Cell envelope</location>
    </subcellularLocation>
</comment>
<evidence type="ECO:0000259" key="7">
    <source>
        <dbReference type="Pfam" id="PF25954"/>
    </source>
</evidence>
<evidence type="ECO:0000256" key="2">
    <source>
        <dbReference type="ARBA" id="ARBA00009477"/>
    </source>
</evidence>
<dbReference type="Gene3D" id="1.10.287.470">
    <property type="entry name" value="Helix hairpin bin"/>
    <property type="match status" value="1"/>
</dbReference>
<accession>A0A5N0TEA8</accession>
<evidence type="ECO:0000313" key="9">
    <source>
        <dbReference type="EMBL" id="KAA9133320.1"/>
    </source>
</evidence>
<feature type="signal peptide" evidence="5">
    <location>
        <begin position="1"/>
        <end position="21"/>
    </location>
</feature>